<dbReference type="PANTHER" id="PTHR11552">
    <property type="entry name" value="GLUCOSE-METHANOL-CHOLINE GMC OXIDOREDUCTASE"/>
    <property type="match status" value="1"/>
</dbReference>
<accession>A0AAN6S084</accession>
<dbReference type="InterPro" id="IPR000172">
    <property type="entry name" value="GMC_OxRdtase_N"/>
</dbReference>
<dbReference type="InterPro" id="IPR036188">
    <property type="entry name" value="FAD/NAD-bd_sf"/>
</dbReference>
<comment type="similarity">
    <text evidence="2">Belongs to the GMC oxidoreductase family.</text>
</comment>
<dbReference type="Pfam" id="PF00732">
    <property type="entry name" value="GMC_oxred_N"/>
    <property type="match status" value="1"/>
</dbReference>
<evidence type="ECO:0000256" key="3">
    <source>
        <dbReference type="ARBA" id="ARBA00022630"/>
    </source>
</evidence>
<dbReference type="Proteomes" id="UP001303473">
    <property type="component" value="Unassembled WGS sequence"/>
</dbReference>
<evidence type="ECO:0000256" key="2">
    <source>
        <dbReference type="ARBA" id="ARBA00010790"/>
    </source>
</evidence>
<dbReference type="AlphaFoldDB" id="A0AAN6S084"/>
<dbReference type="PANTHER" id="PTHR11552:SF201">
    <property type="entry name" value="GLUCOSE-METHANOL-CHOLINE OXIDOREDUCTASE N-TERMINAL DOMAIN-CONTAINING PROTEIN"/>
    <property type="match status" value="1"/>
</dbReference>
<dbReference type="InterPro" id="IPR012132">
    <property type="entry name" value="GMC_OxRdtase"/>
</dbReference>
<evidence type="ECO:0000256" key="6">
    <source>
        <dbReference type="PIRSR" id="PIRSR000137-2"/>
    </source>
</evidence>
<dbReference type="GO" id="GO:0016614">
    <property type="term" value="F:oxidoreductase activity, acting on CH-OH group of donors"/>
    <property type="evidence" value="ECO:0007669"/>
    <property type="project" value="InterPro"/>
</dbReference>
<dbReference type="GO" id="GO:0050660">
    <property type="term" value="F:flavin adenine dinucleotide binding"/>
    <property type="evidence" value="ECO:0007669"/>
    <property type="project" value="InterPro"/>
</dbReference>
<dbReference type="Pfam" id="PF05199">
    <property type="entry name" value="GMC_oxred_C"/>
    <property type="match status" value="1"/>
</dbReference>
<protein>
    <recommendedName>
        <fullName evidence="7">Glucose-methanol-choline oxidoreductase N-terminal domain-containing protein</fullName>
    </recommendedName>
</protein>
<dbReference type="EMBL" id="MU853911">
    <property type="protein sequence ID" value="KAK3935705.1"/>
    <property type="molecule type" value="Genomic_DNA"/>
</dbReference>
<comment type="caution">
    <text evidence="8">The sequence shown here is derived from an EMBL/GenBank/DDBJ whole genome shotgun (WGS) entry which is preliminary data.</text>
</comment>
<evidence type="ECO:0000256" key="4">
    <source>
        <dbReference type="ARBA" id="ARBA00022827"/>
    </source>
</evidence>
<organism evidence="8 9">
    <name type="scientific">Diplogelasinospora grovesii</name>
    <dbReference type="NCBI Taxonomy" id="303347"/>
    <lineage>
        <taxon>Eukaryota</taxon>
        <taxon>Fungi</taxon>
        <taxon>Dikarya</taxon>
        <taxon>Ascomycota</taxon>
        <taxon>Pezizomycotina</taxon>
        <taxon>Sordariomycetes</taxon>
        <taxon>Sordariomycetidae</taxon>
        <taxon>Sordariales</taxon>
        <taxon>Diplogelasinosporaceae</taxon>
        <taxon>Diplogelasinospora</taxon>
    </lineage>
</organism>
<evidence type="ECO:0000259" key="7">
    <source>
        <dbReference type="PROSITE" id="PS00624"/>
    </source>
</evidence>
<dbReference type="PIRSF" id="PIRSF000137">
    <property type="entry name" value="Alcohol_oxidase"/>
    <property type="match status" value="1"/>
</dbReference>
<dbReference type="InterPro" id="IPR007867">
    <property type="entry name" value="GMC_OxRtase_C"/>
</dbReference>
<feature type="binding site" evidence="6">
    <location>
        <position position="246"/>
    </location>
    <ligand>
        <name>FAD</name>
        <dbReference type="ChEBI" id="CHEBI:57692"/>
    </ligand>
</feature>
<feature type="domain" description="Glucose-methanol-choline oxidoreductase N-terminal" evidence="7">
    <location>
        <begin position="285"/>
        <end position="299"/>
    </location>
</feature>
<evidence type="ECO:0000313" key="8">
    <source>
        <dbReference type="EMBL" id="KAK3935705.1"/>
    </source>
</evidence>
<evidence type="ECO:0000313" key="9">
    <source>
        <dbReference type="Proteomes" id="UP001303473"/>
    </source>
</evidence>
<evidence type="ECO:0000256" key="5">
    <source>
        <dbReference type="ARBA" id="ARBA00023002"/>
    </source>
</evidence>
<gene>
    <name evidence="8" type="ORF">QBC46DRAFT_367404</name>
</gene>
<keyword evidence="5" id="KW-0560">Oxidoreductase</keyword>
<dbReference type="PROSITE" id="PS00624">
    <property type="entry name" value="GMC_OXRED_2"/>
    <property type="match status" value="1"/>
</dbReference>
<reference evidence="9" key="1">
    <citation type="journal article" date="2023" name="Mol. Phylogenet. Evol.">
        <title>Genome-scale phylogeny and comparative genomics of the fungal order Sordariales.</title>
        <authorList>
            <person name="Hensen N."/>
            <person name="Bonometti L."/>
            <person name="Westerberg I."/>
            <person name="Brannstrom I.O."/>
            <person name="Guillou S."/>
            <person name="Cros-Aarteil S."/>
            <person name="Calhoun S."/>
            <person name="Haridas S."/>
            <person name="Kuo A."/>
            <person name="Mondo S."/>
            <person name="Pangilinan J."/>
            <person name="Riley R."/>
            <person name="LaButti K."/>
            <person name="Andreopoulos B."/>
            <person name="Lipzen A."/>
            <person name="Chen C."/>
            <person name="Yan M."/>
            <person name="Daum C."/>
            <person name="Ng V."/>
            <person name="Clum A."/>
            <person name="Steindorff A."/>
            <person name="Ohm R.A."/>
            <person name="Martin F."/>
            <person name="Silar P."/>
            <person name="Natvig D.O."/>
            <person name="Lalanne C."/>
            <person name="Gautier V."/>
            <person name="Ament-Velasquez S.L."/>
            <person name="Kruys A."/>
            <person name="Hutchinson M.I."/>
            <person name="Powell A.J."/>
            <person name="Barry K."/>
            <person name="Miller A.N."/>
            <person name="Grigoriev I.V."/>
            <person name="Debuchy R."/>
            <person name="Gladieux P."/>
            <person name="Hiltunen Thoren M."/>
            <person name="Johannesson H."/>
        </authorList>
    </citation>
    <scope>NUCLEOTIDE SEQUENCE [LARGE SCALE GENOMIC DNA]</scope>
    <source>
        <strain evidence="9">CBS 340.73</strain>
    </source>
</reference>
<keyword evidence="3" id="KW-0285">Flavoprotein</keyword>
<keyword evidence="9" id="KW-1185">Reference proteome</keyword>
<dbReference type="SUPFAM" id="SSF51905">
    <property type="entry name" value="FAD/NAD(P)-binding domain"/>
    <property type="match status" value="1"/>
</dbReference>
<comment type="cofactor">
    <cofactor evidence="1 6">
        <name>FAD</name>
        <dbReference type="ChEBI" id="CHEBI:57692"/>
    </cofactor>
</comment>
<sequence>MAPLPRPVVIPRVTPSDFTSRRFDYLVVGGGTAGLAVAARLSEDATLTQSLEFSHSALTVGVLEAGTVGVGDPSIDVPGLYGTALGTEYDWQFETVPQPGLAGRSLPWPRGSREDFDAWERWGNAGWGWDNLLPFFKKAEGFVDPTNERCKQENKILYDPDALGRSGPLRICYATEYSASHAFWHETLNTLGIETNESYLAGSNVGAWTNLGAVDPDLLTRSYSTSAYFLPNAARPNLLVLTEAFVSKIIICKQAGQWVASGVLFQHRGQTFEVSASREVILSAGSVQSPQLLELSGIGNPDILSRAGISVKVSNPNVGENLQEHILAASIYEVNPSLPTPDDLRQDNAKAAAAEAQYAKSRSGPWTVLLNFICYLPISHVVSEATLQELASRADRLTEYAGEEKAIRNQRFGPSARLGQMEFLFDLGNWNPFFKPAPEGDKKYGTFLQMLQYPYARGSIHIRPGSPARASDKPLINPKYYEGSHGELDRDIMIHCDYSEGGVVDEGLRVYGVGGLRVIDASIMPLQVSGHVQATVYAVAEKGAQIILDDNT</sequence>
<evidence type="ECO:0000256" key="1">
    <source>
        <dbReference type="ARBA" id="ARBA00001974"/>
    </source>
</evidence>
<proteinExistence type="inferred from homology"/>
<dbReference type="Gene3D" id="3.30.560.10">
    <property type="entry name" value="Glucose Oxidase, domain 3"/>
    <property type="match status" value="1"/>
</dbReference>
<dbReference type="SUPFAM" id="SSF54373">
    <property type="entry name" value="FAD-linked reductases, C-terminal domain"/>
    <property type="match status" value="1"/>
</dbReference>
<keyword evidence="4 6" id="KW-0274">FAD</keyword>
<dbReference type="Gene3D" id="3.50.50.60">
    <property type="entry name" value="FAD/NAD(P)-binding domain"/>
    <property type="match status" value="2"/>
</dbReference>
<name>A0AAN6S084_9PEZI</name>